<reference evidence="10" key="1">
    <citation type="submission" date="2013-04" db="EMBL/GenBank/DDBJ databases">
        <authorList>
            <person name="Qu J."/>
            <person name="Murali S.C."/>
            <person name="Bandaranaike D."/>
            <person name="Bellair M."/>
            <person name="Blankenburg K."/>
            <person name="Chao H."/>
            <person name="Dinh H."/>
            <person name="Doddapaneni H."/>
            <person name="Downs B."/>
            <person name="Dugan-Rocha S."/>
            <person name="Elkadiri S."/>
            <person name="Gnanaolivu R.D."/>
            <person name="Hernandez B."/>
            <person name="Javaid M."/>
            <person name="Jayaseelan J.C."/>
            <person name="Lee S."/>
            <person name="Li M."/>
            <person name="Ming W."/>
            <person name="Munidasa M."/>
            <person name="Muniz J."/>
            <person name="Nguyen L."/>
            <person name="Ongeri F."/>
            <person name="Osuji N."/>
            <person name="Pu L.-L."/>
            <person name="Puazo M."/>
            <person name="Qu C."/>
            <person name="Quiroz J."/>
            <person name="Raj R."/>
            <person name="Weissenberger G."/>
            <person name="Xin Y."/>
            <person name="Zou X."/>
            <person name="Han Y."/>
            <person name="Richards S."/>
            <person name="Worley K."/>
            <person name="Muzny D."/>
            <person name="Gibbs R."/>
        </authorList>
    </citation>
    <scope>NUCLEOTIDE SEQUENCE</scope>
    <source>
        <strain evidence="10">Sampled in the wild</strain>
    </source>
</reference>
<feature type="compositionally biased region" description="Polar residues" evidence="8">
    <location>
        <begin position="57"/>
        <end position="67"/>
    </location>
</feature>
<feature type="region of interest" description="Disordered" evidence="8">
    <location>
        <begin position="57"/>
        <end position="76"/>
    </location>
</feature>
<feature type="binding site" evidence="4">
    <location>
        <position position="105"/>
    </location>
    <ligand>
        <name>Ca(2+)</name>
        <dbReference type="ChEBI" id="CHEBI:29108"/>
    </ligand>
</feature>
<dbReference type="GO" id="GO:0004623">
    <property type="term" value="F:phospholipase A2 activity"/>
    <property type="evidence" value="ECO:0007669"/>
    <property type="project" value="UniProtKB-EC"/>
</dbReference>
<keyword evidence="4 7" id="KW-0106">Calcium</keyword>
<dbReference type="CDD" id="cd00125">
    <property type="entry name" value="PLA2c"/>
    <property type="match status" value="1"/>
</dbReference>
<reference evidence="10" key="2">
    <citation type="submission" date="2017-10" db="EMBL/GenBank/DDBJ databases">
        <title>Ladona fulva Genome sequencing and assembly.</title>
        <authorList>
            <person name="Murali S."/>
            <person name="Richards S."/>
            <person name="Bandaranaike D."/>
            <person name="Bellair M."/>
            <person name="Blankenburg K."/>
            <person name="Chao H."/>
            <person name="Dinh H."/>
            <person name="Doddapaneni H."/>
            <person name="Dugan-Rocha S."/>
            <person name="Elkadiri S."/>
            <person name="Gnanaolivu R."/>
            <person name="Hernandez B."/>
            <person name="Skinner E."/>
            <person name="Javaid M."/>
            <person name="Lee S."/>
            <person name="Li M."/>
            <person name="Ming W."/>
            <person name="Munidasa M."/>
            <person name="Muniz J."/>
            <person name="Nguyen L."/>
            <person name="Hughes D."/>
            <person name="Osuji N."/>
            <person name="Pu L.-L."/>
            <person name="Puazo M."/>
            <person name="Qu C."/>
            <person name="Quiroz J."/>
            <person name="Raj R."/>
            <person name="Weissenberger G."/>
            <person name="Xin Y."/>
            <person name="Zou X."/>
            <person name="Han Y."/>
            <person name="Worley K."/>
            <person name="Muzny D."/>
            <person name="Gibbs R."/>
        </authorList>
    </citation>
    <scope>NUCLEOTIDE SEQUENCE</scope>
    <source>
        <strain evidence="10">Sampled in the wild</strain>
    </source>
</reference>
<evidence type="ECO:0000259" key="9">
    <source>
        <dbReference type="SMART" id="SM00085"/>
    </source>
</evidence>
<evidence type="ECO:0000256" key="7">
    <source>
        <dbReference type="RuleBase" id="RU361236"/>
    </source>
</evidence>
<dbReference type="GO" id="GO:0005576">
    <property type="term" value="C:extracellular region"/>
    <property type="evidence" value="ECO:0007669"/>
    <property type="project" value="UniProtKB-SubCell"/>
</dbReference>
<dbReference type="PANTHER" id="PTHR11716:SF107">
    <property type="entry name" value="PHOSPHOLIPASE A2"/>
    <property type="match status" value="1"/>
</dbReference>
<evidence type="ECO:0000256" key="8">
    <source>
        <dbReference type="SAM" id="MobiDB-lite"/>
    </source>
</evidence>
<dbReference type="PRINTS" id="PR00389">
    <property type="entry name" value="PHPHLIPASEA2"/>
</dbReference>
<dbReference type="SMART" id="SM00085">
    <property type="entry name" value="PA2c"/>
    <property type="match status" value="1"/>
</dbReference>
<keyword evidence="3 5" id="KW-1015">Disulfide bond</keyword>
<keyword evidence="7" id="KW-0378">Hydrolase</keyword>
<proteinExistence type="inferred from homology"/>
<feature type="region of interest" description="Disordered" evidence="8">
    <location>
        <begin position="17"/>
        <end position="36"/>
    </location>
</feature>
<gene>
    <name evidence="10" type="ORF">J437_LFUL004585</name>
</gene>
<feature type="binding site" evidence="4">
    <location>
        <position position="126"/>
    </location>
    <ligand>
        <name>Ca(2+)</name>
        <dbReference type="ChEBI" id="CHEBI:29108"/>
    </ligand>
</feature>
<keyword evidence="7" id="KW-0443">Lipid metabolism</keyword>
<dbReference type="OrthoDB" id="5841574at2759"/>
<dbReference type="Gene3D" id="1.20.90.10">
    <property type="entry name" value="Phospholipase A2 domain"/>
    <property type="match status" value="1"/>
</dbReference>
<dbReference type="PANTHER" id="PTHR11716">
    <property type="entry name" value="PHOSPHOLIPASE A2 FAMILY MEMBER"/>
    <property type="match status" value="1"/>
</dbReference>
<comment type="cofactor">
    <cofactor evidence="4">
        <name>Ca(2+)</name>
        <dbReference type="ChEBI" id="CHEBI:29108"/>
    </cofactor>
    <text evidence="4">Binds 1 Ca(2+) ion per subunit.</text>
</comment>
<feature type="disulfide bond" evidence="5">
    <location>
        <begin position="106"/>
        <end position="122"/>
    </location>
</feature>
<evidence type="ECO:0000256" key="3">
    <source>
        <dbReference type="ARBA" id="ARBA00023157"/>
    </source>
</evidence>
<feature type="compositionally biased region" description="Polar residues" evidence="8">
    <location>
        <begin position="17"/>
        <end position="33"/>
    </location>
</feature>
<dbReference type="InterPro" id="IPR001211">
    <property type="entry name" value="PLA2"/>
</dbReference>
<evidence type="ECO:0000313" key="10">
    <source>
        <dbReference type="EMBL" id="KAG8222549.1"/>
    </source>
</evidence>
<keyword evidence="4" id="KW-0479">Metal-binding</keyword>
<dbReference type="InterPro" id="IPR016090">
    <property type="entry name" value="PLA2-like_dom"/>
</dbReference>
<accession>A0A8K0JUG2</accession>
<dbReference type="EMBL" id="KZ308136">
    <property type="protein sequence ID" value="KAG8222549.1"/>
    <property type="molecule type" value="Genomic_DNA"/>
</dbReference>
<dbReference type="GO" id="GO:0016042">
    <property type="term" value="P:lipid catabolic process"/>
    <property type="evidence" value="ECO:0007669"/>
    <property type="project" value="InterPro"/>
</dbReference>
<evidence type="ECO:0000256" key="2">
    <source>
        <dbReference type="ARBA" id="ARBA00022525"/>
    </source>
</evidence>
<name>A0A8K0JUG2_LADFU</name>
<keyword evidence="2 7" id="KW-0964">Secreted</keyword>
<comment type="caution">
    <text evidence="10">The sequence shown here is derived from an EMBL/GenBank/DDBJ whole genome shotgun (WGS) entry which is preliminary data.</text>
</comment>
<organism evidence="10 11">
    <name type="scientific">Ladona fulva</name>
    <name type="common">Scarce chaser dragonfly</name>
    <name type="synonym">Libellula fulva</name>
    <dbReference type="NCBI Taxonomy" id="123851"/>
    <lineage>
        <taxon>Eukaryota</taxon>
        <taxon>Metazoa</taxon>
        <taxon>Ecdysozoa</taxon>
        <taxon>Arthropoda</taxon>
        <taxon>Hexapoda</taxon>
        <taxon>Insecta</taxon>
        <taxon>Pterygota</taxon>
        <taxon>Palaeoptera</taxon>
        <taxon>Odonata</taxon>
        <taxon>Epiprocta</taxon>
        <taxon>Anisoptera</taxon>
        <taxon>Libelluloidea</taxon>
        <taxon>Libellulidae</taxon>
        <taxon>Ladona</taxon>
    </lineage>
</organism>
<feature type="domain" description="Phospholipase A2-like central" evidence="9">
    <location>
        <begin position="80"/>
        <end position="156"/>
    </location>
</feature>
<comment type="subcellular location">
    <subcellularLocation>
        <location evidence="1 7">Secreted</location>
    </subcellularLocation>
</comment>
<dbReference type="EC" id="3.1.1.4" evidence="7"/>
<evidence type="ECO:0000256" key="1">
    <source>
        <dbReference type="ARBA" id="ARBA00004613"/>
    </source>
</evidence>
<keyword evidence="11" id="KW-1185">Reference proteome</keyword>
<dbReference type="InterPro" id="IPR036444">
    <property type="entry name" value="PLipase_A2_dom_sf"/>
</dbReference>
<comment type="catalytic activity">
    <reaction evidence="7">
        <text>a 1,2-diacyl-sn-glycero-3-phosphocholine + H2O = a 1-acyl-sn-glycero-3-phosphocholine + a fatty acid + H(+)</text>
        <dbReference type="Rhea" id="RHEA:15801"/>
        <dbReference type="ChEBI" id="CHEBI:15377"/>
        <dbReference type="ChEBI" id="CHEBI:15378"/>
        <dbReference type="ChEBI" id="CHEBI:28868"/>
        <dbReference type="ChEBI" id="CHEBI:57643"/>
        <dbReference type="ChEBI" id="CHEBI:58168"/>
        <dbReference type="EC" id="3.1.1.4"/>
    </reaction>
</comment>
<dbReference type="AlphaFoldDB" id="A0A8K0JUG2"/>
<evidence type="ECO:0000256" key="4">
    <source>
        <dbReference type="PIRSR" id="PIRSR601211-2"/>
    </source>
</evidence>
<evidence type="ECO:0000256" key="5">
    <source>
        <dbReference type="PIRSR" id="PIRSR601211-3"/>
    </source>
</evidence>
<feature type="binding site" evidence="4">
    <location>
        <position position="107"/>
    </location>
    <ligand>
        <name>Ca(2+)</name>
        <dbReference type="ChEBI" id="CHEBI:29108"/>
    </ligand>
</feature>
<dbReference type="GO" id="GO:0050482">
    <property type="term" value="P:arachidonate secretion"/>
    <property type="evidence" value="ECO:0007669"/>
    <property type="project" value="InterPro"/>
</dbReference>
<evidence type="ECO:0000313" key="11">
    <source>
        <dbReference type="Proteomes" id="UP000792457"/>
    </source>
</evidence>
<dbReference type="PROSITE" id="PS00118">
    <property type="entry name" value="PA2_HIS"/>
    <property type="match status" value="1"/>
</dbReference>
<dbReference type="Pfam" id="PF00068">
    <property type="entry name" value="Phospholip_A2_1"/>
    <property type="match status" value="1"/>
</dbReference>
<protein>
    <recommendedName>
        <fullName evidence="7">Phospholipase A2</fullName>
        <ecNumber evidence="7">3.1.1.4</ecNumber>
    </recommendedName>
</protein>
<dbReference type="GO" id="GO:0005509">
    <property type="term" value="F:calcium ion binding"/>
    <property type="evidence" value="ECO:0007669"/>
    <property type="project" value="InterPro"/>
</dbReference>
<dbReference type="InterPro" id="IPR033113">
    <property type="entry name" value="PLA2_histidine"/>
</dbReference>
<dbReference type="GO" id="GO:0006644">
    <property type="term" value="P:phospholipid metabolic process"/>
    <property type="evidence" value="ECO:0007669"/>
    <property type="project" value="InterPro"/>
</dbReference>
<evidence type="ECO:0000256" key="6">
    <source>
        <dbReference type="RuleBase" id="RU003654"/>
    </source>
</evidence>
<dbReference type="SUPFAM" id="SSF48619">
    <property type="entry name" value="Phospholipase A2, PLA2"/>
    <property type="match status" value="1"/>
</dbReference>
<sequence>MEQLTFQTETKSQVLSSLNWTTPSTEGDYNNSMGKKDDIENETTYIGYGHNPWGPSTLMSSEENGGSRSKGRNPQRPRRDVVHLYNMVSCATGCNPIIYKGYGCYCGFLGSGAPIDGIDRCCKMHDWCYNTANCPMFFEYIIPYYWKCYHHRPICGIDEDYI</sequence>
<dbReference type="Proteomes" id="UP000792457">
    <property type="component" value="Unassembled WGS sequence"/>
</dbReference>
<comment type="similarity">
    <text evidence="6">Belongs to the phospholipase A2 family.</text>
</comment>